<name>A0A1F4T443_UNCSA</name>
<sequence length="1733" mass="187749">MPIQGITPNYFEDIKSRDDIGVPGESPYIPNGDEPITPQETGDAASVDGSSSSSQPGSTTPMSGDYDSGYIENSDEYNNSVGHATDSLDNAEATVDDMFAGINDSDYISDAGNGYQSVNGDKLAKLLVFLNLLTNAQLALKMVMDSQDELTNKLHEILFEIQPEEGSDEATASAREKMFKNAKEKLKIVQQYISSLYKKVYNHNLQVYQQRMREIEKEKEDRAWYDDVGNYFSGGQQDIDNEKKKLEATRQYGDAVGANMRALEQALETMAIVFEQMNTPEGRQMGKQISNMAKQIKYIMEGAMSRRANADSDYYDGAGMDFFYDSLMDFRNKMVQTENLYRALAYMQSAQQEISDSVRETVLEISPHASKLQYRMIASEGLFGMANMFFDNAYNTLQMKVKAFNTEVQICKNIEKLKEAQGWKIAGVVLSVVAIALSIVATVVTFGGATPLVVAAWSMAGAIAGLGAAGMQSMGSYMASQVDDSYDVNSPNFRVSDNINLTKHKKPSEVIDEAEQAENEIINQMGGAGLLEQTQDGYWNLNSRALAAFEIRQQSLHNLVKMIAYLKKAQRDLNRAVLGIVLEKAIKDHGEGYLLSNIENSIHQRQMMMQAIKFQLQEQVTGRNIARQNEIMASKAIWSSTAGIIGAVGCAALAAIPGAGGWSVVPAFMSIGSAVGSSLYNYIESHSKSSGYGMKYESHSEEFNRLMAERKKTATEAKIAEDKLYQMENAAYEELLANGSVGTGDGYTGVNYTAVGKAYQQMLNVQNIRQYLMELRNAQIRLSASARRQVLGISTSETTDLSGIVAQRGLSQAMAIIAAITRMLSDKSAVQNRARDAQKQARMATFSLVANVSIAGVGMGMGYSPNALGIGKTAADVSRNVTPGLMGLVNATGSLIMNALWARDDYGAYNNYSSDRSVKEIRGNRRQKTEQDTFDKLAALEDQVFQEMGENIVQSMDAGVGSVNGEITGILNTRMHALNNLRKSLLILMSARDQFSQAIRRKVGVGGGPIADANELASPQERVTQQILNSLTQGVQTLLERQNQISQYERQQFIGSVSVVLSAASVALGAIAAVKGSNAEKVQKEIVKTNNMSEANPQQAQTAANTTTAAPTQALTQPATPPQTNQAQPVQGQPKTSGTPGTPAKVGTPVQAGTPVQPGTPAQTGTPTTPAGQNPQTQPVVGRAQVPGTPTPPARNVEGLDPAEKAKNLRELAAQRDTLSNSARNYQLASGSVALVNTFWNFYGGVLVFDPAQDEKKSSVSNSKLDVVRDGQTAKKSSALQTSSSSSSDSGGIYGATGANEADALQSEVMISSYSSPTAANIALQRAEQMISTWQSGIQQGAGTAAYLKSQDKSIILPENQRGAAIPGELAEGSRINLNSGTVEQTYSIVKDHSDPVAFVKTEVDQGRLSRDRATILLNRLETERPELKPQIDQVRASLAAAVSQPAPAQPGRPATPYQQDTSTTASRSRALIAHADELLSQAQVRTSNTSTQVAAVQVDVRAISAQLVDVDTQVQAVQAKIPNATGSEHTSLTQQLTALKQRRDQLVTLFNDKVREVNRLETQIRALRTTSTTEIDQEIAALEQLKRDVNIPPQEVRDIDAKINMLRQARPQREREIQQAEQRLAQVKQEIGQIKGQLTQINQHIAQVQRELEKEREKTSKRELDADDKKSASATAGVRGSVVRAIGNVGNGRGNGGNGQGNGYKDRADQLQEEEDKVLASTNHGSTIGGLS</sequence>
<feature type="compositionally biased region" description="Polar residues" evidence="1">
    <location>
        <begin position="1130"/>
        <end position="1140"/>
    </location>
</feature>
<dbReference type="PANTHER" id="PTHR45615:SF80">
    <property type="entry name" value="GRIP DOMAIN-CONTAINING PROTEIN"/>
    <property type="match status" value="1"/>
</dbReference>
<feature type="transmembrane region" description="Helical" evidence="2">
    <location>
        <begin position="452"/>
        <end position="471"/>
    </location>
</feature>
<evidence type="ECO:0000256" key="1">
    <source>
        <dbReference type="SAM" id="MobiDB-lite"/>
    </source>
</evidence>
<feature type="compositionally biased region" description="Low complexity" evidence="1">
    <location>
        <begin position="1153"/>
        <end position="1179"/>
    </location>
</feature>
<feature type="compositionally biased region" description="Low complexity" evidence="1">
    <location>
        <begin position="42"/>
        <end position="64"/>
    </location>
</feature>
<feature type="transmembrane region" description="Helical" evidence="2">
    <location>
        <begin position="1053"/>
        <end position="1074"/>
    </location>
</feature>
<evidence type="ECO:0000313" key="4">
    <source>
        <dbReference type="Proteomes" id="UP000178602"/>
    </source>
</evidence>
<dbReference type="EMBL" id="MEUG01000001">
    <property type="protein sequence ID" value="OGC27571.1"/>
    <property type="molecule type" value="Genomic_DNA"/>
</dbReference>
<evidence type="ECO:0000313" key="3">
    <source>
        <dbReference type="EMBL" id="OGC27571.1"/>
    </source>
</evidence>
<feature type="compositionally biased region" description="Gly residues" evidence="1">
    <location>
        <begin position="1690"/>
        <end position="1703"/>
    </location>
</feature>
<keyword evidence="2" id="KW-0472">Membrane</keyword>
<dbReference type="Gene3D" id="1.10.287.1490">
    <property type="match status" value="1"/>
</dbReference>
<feature type="compositionally biased region" description="Low complexity" evidence="1">
    <location>
        <begin position="1095"/>
        <end position="1129"/>
    </location>
</feature>
<feature type="region of interest" description="Disordered" evidence="1">
    <location>
        <begin position="1652"/>
        <end position="1733"/>
    </location>
</feature>
<feature type="transmembrane region" description="Helical" evidence="2">
    <location>
        <begin position="636"/>
        <end position="656"/>
    </location>
</feature>
<feature type="transmembrane region" description="Helical" evidence="2">
    <location>
        <begin position="884"/>
        <end position="902"/>
    </location>
</feature>
<dbReference type="Proteomes" id="UP000178602">
    <property type="component" value="Unassembled WGS sequence"/>
</dbReference>
<feature type="compositionally biased region" description="Basic and acidic residues" evidence="1">
    <location>
        <begin position="1652"/>
        <end position="1672"/>
    </location>
</feature>
<dbReference type="PANTHER" id="PTHR45615">
    <property type="entry name" value="MYOSIN HEAVY CHAIN, NON-MUSCLE"/>
    <property type="match status" value="1"/>
</dbReference>
<evidence type="ECO:0000256" key="2">
    <source>
        <dbReference type="SAM" id="Phobius"/>
    </source>
</evidence>
<comment type="caution">
    <text evidence="3">The sequence shown here is derived from an EMBL/GenBank/DDBJ whole genome shotgun (WGS) entry which is preliminary data.</text>
</comment>
<protein>
    <submittedName>
        <fullName evidence="3">Uncharacterized protein</fullName>
    </submittedName>
</protein>
<keyword evidence="2" id="KW-0812">Transmembrane</keyword>
<feature type="region of interest" description="Disordered" evidence="1">
    <location>
        <begin position="1439"/>
        <end position="1467"/>
    </location>
</feature>
<feature type="region of interest" description="Disordered" evidence="1">
    <location>
        <begin position="1"/>
        <end position="84"/>
    </location>
</feature>
<organism evidence="3 4">
    <name type="scientific">candidate division WOR-1 bacterium RIFOXYC12_FULL_54_18</name>
    <dbReference type="NCBI Taxonomy" id="1802584"/>
    <lineage>
        <taxon>Bacteria</taxon>
        <taxon>Bacillati</taxon>
        <taxon>Saganbacteria</taxon>
    </lineage>
</organism>
<feature type="transmembrane region" description="Helical" evidence="2">
    <location>
        <begin position="425"/>
        <end position="446"/>
    </location>
</feature>
<keyword evidence="2" id="KW-1133">Transmembrane helix</keyword>
<feature type="compositionally biased region" description="Low complexity" evidence="1">
    <location>
        <begin position="1277"/>
        <end position="1290"/>
    </location>
</feature>
<feature type="region of interest" description="Disordered" evidence="1">
    <location>
        <begin position="1090"/>
        <end position="1201"/>
    </location>
</feature>
<feature type="compositionally biased region" description="Polar residues" evidence="1">
    <location>
        <begin position="1457"/>
        <end position="1467"/>
    </location>
</feature>
<gene>
    <name evidence="3" type="ORF">A3K49_00920</name>
</gene>
<feature type="region of interest" description="Disordered" evidence="1">
    <location>
        <begin position="1270"/>
        <end position="1295"/>
    </location>
</feature>
<accession>A0A1F4T443</accession>
<feature type="transmembrane region" description="Helical" evidence="2">
    <location>
        <begin position="662"/>
        <end position="683"/>
    </location>
</feature>
<proteinExistence type="predicted"/>
<reference evidence="3 4" key="1">
    <citation type="journal article" date="2016" name="Nat. Commun.">
        <title>Thousands of microbial genomes shed light on interconnected biogeochemical processes in an aquifer system.</title>
        <authorList>
            <person name="Anantharaman K."/>
            <person name="Brown C.T."/>
            <person name="Hug L.A."/>
            <person name="Sharon I."/>
            <person name="Castelle C.J."/>
            <person name="Probst A.J."/>
            <person name="Thomas B.C."/>
            <person name="Singh A."/>
            <person name="Wilkins M.J."/>
            <person name="Karaoz U."/>
            <person name="Brodie E.L."/>
            <person name="Williams K.H."/>
            <person name="Hubbard S.S."/>
            <person name="Banfield J.F."/>
        </authorList>
    </citation>
    <scope>NUCLEOTIDE SEQUENCE [LARGE SCALE GENOMIC DNA]</scope>
</reference>
<feature type="transmembrane region" description="Helical" evidence="2">
    <location>
        <begin position="843"/>
        <end position="864"/>
    </location>
</feature>